<dbReference type="InterPro" id="IPR036249">
    <property type="entry name" value="Thioredoxin-like_sf"/>
</dbReference>
<keyword evidence="5" id="KW-1185">Reference proteome</keyword>
<evidence type="ECO:0000259" key="3">
    <source>
        <dbReference type="Pfam" id="PF00462"/>
    </source>
</evidence>
<proteinExistence type="predicted"/>
<comment type="function">
    <text evidence="1">Electron transport system for the ribonucleotide reductase system NrdEF.</text>
</comment>
<evidence type="ECO:0000256" key="1">
    <source>
        <dbReference type="ARBA" id="ARBA00002292"/>
    </source>
</evidence>
<gene>
    <name evidence="4" type="ORF">CL176_03885</name>
</gene>
<dbReference type="NCBIfam" id="TIGR02194">
    <property type="entry name" value="GlrX_NrdH"/>
    <property type="match status" value="1"/>
</dbReference>
<dbReference type="Gene3D" id="3.40.30.10">
    <property type="entry name" value="Glutaredoxin"/>
    <property type="match status" value="1"/>
</dbReference>
<dbReference type="OrthoDB" id="9795531at2"/>
<name>A0A347WJI3_9LACT</name>
<feature type="domain" description="Glutaredoxin" evidence="3">
    <location>
        <begin position="3"/>
        <end position="59"/>
    </location>
</feature>
<dbReference type="CDD" id="cd02976">
    <property type="entry name" value="NrdH"/>
    <property type="match status" value="1"/>
</dbReference>
<dbReference type="GO" id="GO:0045454">
    <property type="term" value="P:cell redox homeostasis"/>
    <property type="evidence" value="ECO:0007669"/>
    <property type="project" value="InterPro"/>
</dbReference>
<dbReference type="AlphaFoldDB" id="A0A347WJI3"/>
<evidence type="ECO:0000256" key="2">
    <source>
        <dbReference type="ARBA" id="ARBA00017945"/>
    </source>
</evidence>
<protein>
    <recommendedName>
        <fullName evidence="2">Glutaredoxin-like protein NrdH</fullName>
    </recommendedName>
</protein>
<dbReference type="Proteomes" id="UP000263232">
    <property type="component" value="Chromosome"/>
</dbReference>
<organism evidence="4 5">
    <name type="scientific">Suicoccus acidiformans</name>
    <dbReference type="NCBI Taxonomy" id="2036206"/>
    <lineage>
        <taxon>Bacteria</taxon>
        <taxon>Bacillati</taxon>
        <taxon>Bacillota</taxon>
        <taxon>Bacilli</taxon>
        <taxon>Lactobacillales</taxon>
        <taxon>Aerococcaceae</taxon>
        <taxon>Suicoccus</taxon>
    </lineage>
</organism>
<reference evidence="4 5" key="1">
    <citation type="submission" date="2017-09" db="EMBL/GenBank/DDBJ databases">
        <title>Complete genome sequence of Oxytococcus suis strain ZY16052.</title>
        <authorList>
            <person name="Li F."/>
        </authorList>
    </citation>
    <scope>NUCLEOTIDE SEQUENCE [LARGE SCALE GENOMIC DNA]</scope>
    <source>
        <strain evidence="4 5">ZY16052</strain>
    </source>
</reference>
<evidence type="ECO:0000313" key="4">
    <source>
        <dbReference type="EMBL" id="AXY25240.1"/>
    </source>
</evidence>
<dbReference type="SUPFAM" id="SSF52833">
    <property type="entry name" value="Thioredoxin-like"/>
    <property type="match status" value="1"/>
</dbReference>
<dbReference type="EMBL" id="CP023434">
    <property type="protein sequence ID" value="AXY25240.1"/>
    <property type="molecule type" value="Genomic_DNA"/>
</dbReference>
<accession>A0A347WJI3</accession>
<dbReference type="RefSeq" id="WP_118990153.1">
    <property type="nucleotide sequence ID" value="NZ_CP023434.1"/>
</dbReference>
<evidence type="ECO:0000313" key="5">
    <source>
        <dbReference type="Proteomes" id="UP000263232"/>
    </source>
</evidence>
<sequence>MEVKLYSKAGCGECMFTKKFFEKHNIDFQEINITEDPERTQDVVDLGFKALPVVLIEGQEPFSGYRPDKLEVLVS</sequence>
<dbReference type="Pfam" id="PF00462">
    <property type="entry name" value="Glutaredoxin"/>
    <property type="match status" value="1"/>
</dbReference>
<dbReference type="KEGG" id="abae:CL176_03885"/>
<dbReference type="PROSITE" id="PS51354">
    <property type="entry name" value="GLUTAREDOXIN_2"/>
    <property type="match status" value="1"/>
</dbReference>
<dbReference type="InterPro" id="IPR011909">
    <property type="entry name" value="GlrX_NrdH"/>
</dbReference>
<dbReference type="InterPro" id="IPR002109">
    <property type="entry name" value="Glutaredoxin"/>
</dbReference>